<dbReference type="HOGENOM" id="CLU_2949869_0_0_4"/>
<comment type="caution">
    <text evidence="2">The sequence shown here is derived from an EMBL/GenBank/DDBJ whole genome shotgun (WGS) entry which is preliminary data.</text>
</comment>
<evidence type="ECO:0000313" key="3">
    <source>
        <dbReference type="Proteomes" id="UP000018733"/>
    </source>
</evidence>
<dbReference type="Proteomes" id="UP000018733">
    <property type="component" value="Unassembled WGS sequence"/>
</dbReference>
<dbReference type="STRING" id="1424334.W822_00895"/>
<evidence type="ECO:0000256" key="1">
    <source>
        <dbReference type="SAM" id="MobiDB-lite"/>
    </source>
</evidence>
<dbReference type="EMBL" id="AYXT01000001">
    <property type="protein sequence ID" value="ETF04633.1"/>
    <property type="molecule type" value="Genomic_DNA"/>
</dbReference>
<dbReference type="PATRIC" id="fig|1424334.3.peg.189"/>
<protein>
    <submittedName>
        <fullName evidence="2">Uncharacterized protein</fullName>
    </submittedName>
</protein>
<feature type="region of interest" description="Disordered" evidence="1">
    <location>
        <begin position="21"/>
        <end position="41"/>
    </location>
</feature>
<name>V8QZ11_9BURK</name>
<organism evidence="2 3">
    <name type="scientific">Advenella kashmirensis W13003</name>
    <dbReference type="NCBI Taxonomy" id="1424334"/>
    <lineage>
        <taxon>Bacteria</taxon>
        <taxon>Pseudomonadati</taxon>
        <taxon>Pseudomonadota</taxon>
        <taxon>Betaproteobacteria</taxon>
        <taxon>Burkholderiales</taxon>
        <taxon>Alcaligenaceae</taxon>
    </lineage>
</organism>
<accession>V8QZ11</accession>
<sequence length="59" mass="6801">MHLKDFDIRQFFKFIQFPAEPEQIDSSAPDPMNEASSSPYPLDNEESIALAYLLQAPWL</sequence>
<dbReference type="AlphaFoldDB" id="V8QZ11"/>
<proteinExistence type="predicted"/>
<evidence type="ECO:0000313" key="2">
    <source>
        <dbReference type="EMBL" id="ETF04633.1"/>
    </source>
</evidence>
<keyword evidence="3" id="KW-1185">Reference proteome</keyword>
<reference evidence="2 3" key="1">
    <citation type="journal article" date="2014" name="Genome Announc.">
        <title>Draft Genome Sequence of Advenella kashmirensis Strain W13003, a Polycyclic Aromatic Hydrocarbon-Degrading Bacterium.</title>
        <authorList>
            <person name="Wang X."/>
            <person name="Jin D."/>
            <person name="Zhou L."/>
            <person name="Wu L."/>
            <person name="An W."/>
            <person name="Zhao L."/>
        </authorList>
    </citation>
    <scope>NUCLEOTIDE SEQUENCE [LARGE SCALE GENOMIC DNA]</scope>
    <source>
        <strain evidence="2 3">W13003</strain>
    </source>
</reference>
<gene>
    <name evidence="2" type="ORF">W822_00895</name>
</gene>